<evidence type="ECO:0000313" key="3">
    <source>
        <dbReference type="Proteomes" id="UP001604277"/>
    </source>
</evidence>
<sequence>MRRDLDCSEEDTTGKVGKRNRKNEGLVDSSPRPNHCRPQETHWLSSWILLQLRCASHISRLQSEDVSAWTKVVGCRLLGSDLVTGKVGGGDGCDACGGGGN</sequence>
<evidence type="ECO:0000256" key="1">
    <source>
        <dbReference type="SAM" id="MobiDB-lite"/>
    </source>
</evidence>
<protein>
    <submittedName>
        <fullName evidence="2">Uncharacterized protein</fullName>
    </submittedName>
</protein>
<dbReference type="Proteomes" id="UP001604277">
    <property type="component" value="Unassembled WGS sequence"/>
</dbReference>
<accession>A0ABD1PVY1</accession>
<dbReference type="AlphaFoldDB" id="A0ABD1PVY1"/>
<reference evidence="3" key="1">
    <citation type="submission" date="2024-07" db="EMBL/GenBank/DDBJ databases">
        <title>Two chromosome-level genome assemblies of Korean endemic species Abeliophyllum distichum and Forsythia ovata (Oleaceae).</title>
        <authorList>
            <person name="Jang H."/>
        </authorList>
    </citation>
    <scope>NUCLEOTIDE SEQUENCE [LARGE SCALE GENOMIC DNA]</scope>
</reference>
<organism evidence="2 3">
    <name type="scientific">Forsythia ovata</name>
    <dbReference type="NCBI Taxonomy" id="205694"/>
    <lineage>
        <taxon>Eukaryota</taxon>
        <taxon>Viridiplantae</taxon>
        <taxon>Streptophyta</taxon>
        <taxon>Embryophyta</taxon>
        <taxon>Tracheophyta</taxon>
        <taxon>Spermatophyta</taxon>
        <taxon>Magnoliopsida</taxon>
        <taxon>eudicotyledons</taxon>
        <taxon>Gunneridae</taxon>
        <taxon>Pentapetalae</taxon>
        <taxon>asterids</taxon>
        <taxon>lamiids</taxon>
        <taxon>Lamiales</taxon>
        <taxon>Oleaceae</taxon>
        <taxon>Forsythieae</taxon>
        <taxon>Forsythia</taxon>
    </lineage>
</organism>
<keyword evidence="3" id="KW-1185">Reference proteome</keyword>
<name>A0ABD1PVY1_9LAMI</name>
<dbReference type="EMBL" id="JBFOLJ010000017">
    <property type="protein sequence ID" value="KAL2468079.1"/>
    <property type="molecule type" value="Genomic_DNA"/>
</dbReference>
<proteinExistence type="predicted"/>
<gene>
    <name evidence="2" type="ORF">Fot_51604</name>
</gene>
<feature type="region of interest" description="Disordered" evidence="1">
    <location>
        <begin position="1"/>
        <end position="37"/>
    </location>
</feature>
<comment type="caution">
    <text evidence="2">The sequence shown here is derived from an EMBL/GenBank/DDBJ whole genome shotgun (WGS) entry which is preliminary data.</text>
</comment>
<evidence type="ECO:0000313" key="2">
    <source>
        <dbReference type="EMBL" id="KAL2468079.1"/>
    </source>
</evidence>